<evidence type="ECO:0000259" key="3">
    <source>
        <dbReference type="PROSITE" id="PS50026"/>
    </source>
</evidence>
<feature type="transmembrane region" description="Helical" evidence="2">
    <location>
        <begin position="7"/>
        <end position="27"/>
    </location>
</feature>
<feature type="disulfide bond" evidence="1">
    <location>
        <begin position="72"/>
        <end position="89"/>
    </location>
</feature>
<keyword evidence="1" id="KW-0245">EGF-like domain</keyword>
<comment type="caution">
    <text evidence="4">The sequence shown here is derived from an EMBL/GenBank/DDBJ whole genome shotgun (WGS) entry which is preliminary data.</text>
</comment>
<dbReference type="PROSITE" id="PS50026">
    <property type="entry name" value="EGF_3"/>
    <property type="match status" value="1"/>
</dbReference>
<keyword evidence="2" id="KW-0812">Transmembrane</keyword>
<name>A0A9K3KFV4_9STRA</name>
<feature type="domain" description="EGF-like" evidence="3">
    <location>
        <begin position="62"/>
        <end position="101"/>
    </location>
</feature>
<comment type="caution">
    <text evidence="1">Lacks conserved residue(s) required for the propagation of feature annotation.</text>
</comment>
<dbReference type="PROSITE" id="PS00022">
    <property type="entry name" value="EGF_1"/>
    <property type="match status" value="1"/>
</dbReference>
<gene>
    <name evidence="4" type="ORF">IV203_007468</name>
</gene>
<keyword evidence="1" id="KW-1015">Disulfide bond</keyword>
<keyword evidence="2" id="KW-1133">Transmembrane helix</keyword>
<evidence type="ECO:0000256" key="1">
    <source>
        <dbReference type="PROSITE-ProRule" id="PRU00076"/>
    </source>
</evidence>
<evidence type="ECO:0000313" key="4">
    <source>
        <dbReference type="EMBL" id="KAG7342375.1"/>
    </source>
</evidence>
<dbReference type="AlphaFoldDB" id="A0A9K3KFV4"/>
<evidence type="ECO:0000256" key="2">
    <source>
        <dbReference type="SAM" id="Phobius"/>
    </source>
</evidence>
<organism evidence="4 5">
    <name type="scientific">Nitzschia inconspicua</name>
    <dbReference type="NCBI Taxonomy" id="303405"/>
    <lineage>
        <taxon>Eukaryota</taxon>
        <taxon>Sar</taxon>
        <taxon>Stramenopiles</taxon>
        <taxon>Ochrophyta</taxon>
        <taxon>Bacillariophyta</taxon>
        <taxon>Bacillariophyceae</taxon>
        <taxon>Bacillariophycidae</taxon>
        <taxon>Bacillariales</taxon>
        <taxon>Bacillariaceae</taxon>
        <taxon>Nitzschia</taxon>
    </lineage>
</organism>
<evidence type="ECO:0000313" key="5">
    <source>
        <dbReference type="Proteomes" id="UP000693970"/>
    </source>
</evidence>
<reference evidence="4" key="2">
    <citation type="submission" date="2021-04" db="EMBL/GenBank/DDBJ databases">
        <authorList>
            <person name="Podell S."/>
        </authorList>
    </citation>
    <scope>NUCLEOTIDE SEQUENCE</scope>
    <source>
        <strain evidence="4">Hildebrandi</strain>
    </source>
</reference>
<keyword evidence="2" id="KW-0472">Membrane</keyword>
<keyword evidence="5" id="KW-1185">Reference proteome</keyword>
<dbReference type="InterPro" id="IPR000742">
    <property type="entry name" value="EGF"/>
</dbReference>
<dbReference type="PROSITE" id="PS01186">
    <property type="entry name" value="EGF_2"/>
    <property type="match status" value="1"/>
</dbReference>
<proteinExistence type="predicted"/>
<accession>A0A9K3KFV4</accession>
<sequence>MRQPVAELFATATILAWYICLVTNPIFPLPKNHQHPSLLDTERVRTSTVNDHFLSSSSSCTTSADCAFNGECAKKQSPDDNDPEQSGSCQCFPGWKGDTCEVMDVLPVETNSLGLKLPNHESSTWGGSVSYDNNTQLYHMFASEIINDCGLYSWTTNSRVIRATSKSPFGPYRKKQVIVPIFAHDSNVIRSPSGEWVLFVTALKGVKPRDCRKNATTKIDPLSTDSSSSSSLPPKDTYMLWAEHPEGPWSKPVMVMNSTKYNSDYWSKQNKTAICDTNLNGIILPNSKIFVGIWRHCETDELLTIPHLLTATDWRNASTYIPHLKRPLFVLEGSGAEDPSNIWITRTSDMKPGQVAFHVLFHDEQATRCMLGACGGLGRHAYSLSDTHGNVIGVWRYATVNAYDRHVLFDNGTILRADTRARPHVILDAALQRPIALSNGLKERDESGYCWTVVVPLRTSTEIEQQIF</sequence>
<dbReference type="Proteomes" id="UP000693970">
    <property type="component" value="Unassembled WGS sequence"/>
</dbReference>
<dbReference type="EMBL" id="JAGRRH010000025">
    <property type="protein sequence ID" value="KAG7342375.1"/>
    <property type="molecule type" value="Genomic_DNA"/>
</dbReference>
<reference evidence="4" key="1">
    <citation type="journal article" date="2021" name="Sci. Rep.">
        <title>Diploid genomic architecture of Nitzschia inconspicua, an elite biomass production diatom.</title>
        <authorList>
            <person name="Oliver A."/>
            <person name="Podell S."/>
            <person name="Pinowska A."/>
            <person name="Traller J.C."/>
            <person name="Smith S.R."/>
            <person name="McClure R."/>
            <person name="Beliaev A."/>
            <person name="Bohutskyi P."/>
            <person name="Hill E.A."/>
            <person name="Rabines A."/>
            <person name="Zheng H."/>
            <person name="Allen L.Z."/>
            <person name="Kuo A."/>
            <person name="Grigoriev I.V."/>
            <person name="Allen A.E."/>
            <person name="Hazlebeck D."/>
            <person name="Allen E.E."/>
        </authorList>
    </citation>
    <scope>NUCLEOTIDE SEQUENCE</scope>
    <source>
        <strain evidence="4">Hildebrandi</strain>
    </source>
</reference>
<feature type="disulfide bond" evidence="1">
    <location>
        <begin position="91"/>
        <end position="100"/>
    </location>
</feature>
<dbReference type="OrthoDB" id="188707at2759"/>
<protein>
    <recommendedName>
        <fullName evidence="3">EGF-like domain-containing protein</fullName>
    </recommendedName>
</protein>